<reference evidence="5 6" key="2">
    <citation type="submission" date="2020-05" db="EMBL/GenBank/DDBJ databases">
        <authorList>
            <person name="Khan S.A."/>
            <person name="Jeon C.O."/>
            <person name="Chun B.H."/>
        </authorList>
    </citation>
    <scope>NUCLEOTIDE SEQUENCE [LARGE SCALE GENOMIC DNA]</scope>
    <source>
        <strain evidence="5 6">H242</strain>
    </source>
</reference>
<dbReference type="PANTHER" id="PTHR43531">
    <property type="entry name" value="PROTEIN ICFG"/>
    <property type="match status" value="1"/>
</dbReference>
<comment type="similarity">
    <text evidence="2">Belongs to the methyl-accepting chemotaxis (MCP) protein family.</text>
</comment>
<feature type="domain" description="HAMP" evidence="4">
    <location>
        <begin position="66"/>
        <end position="118"/>
    </location>
</feature>
<keyword evidence="3" id="KW-1133">Transmembrane helix</keyword>
<evidence type="ECO:0000259" key="4">
    <source>
        <dbReference type="PROSITE" id="PS50885"/>
    </source>
</evidence>
<reference evidence="5 6" key="1">
    <citation type="submission" date="2020-05" db="EMBL/GenBank/DDBJ databases">
        <title>Ramlibacter rhizophilus sp. nov., isolated from rhizosphere soil of national flower Mugunghwa from South Korea.</title>
        <authorList>
            <person name="Zheng-Fei Y."/>
            <person name="Huan T."/>
        </authorList>
    </citation>
    <scope>NUCLEOTIDE SEQUENCE [LARGE SCALE GENOMIC DNA]</scope>
    <source>
        <strain evidence="5 6">H242</strain>
    </source>
</reference>
<accession>A0ABX6P2R8</accession>
<dbReference type="Pfam" id="PF00672">
    <property type="entry name" value="HAMP"/>
    <property type="match status" value="1"/>
</dbReference>
<keyword evidence="3" id="KW-0472">Membrane</keyword>
<organism evidence="5 6">
    <name type="scientific">Ramlibacter terrae</name>
    <dbReference type="NCBI Taxonomy" id="2732511"/>
    <lineage>
        <taxon>Bacteria</taxon>
        <taxon>Pseudomonadati</taxon>
        <taxon>Pseudomonadota</taxon>
        <taxon>Betaproteobacteria</taxon>
        <taxon>Burkholderiales</taxon>
        <taxon>Comamonadaceae</taxon>
        <taxon>Ramlibacter</taxon>
    </lineage>
</organism>
<evidence type="ECO:0000256" key="1">
    <source>
        <dbReference type="ARBA" id="ARBA00022500"/>
    </source>
</evidence>
<evidence type="ECO:0000313" key="6">
    <source>
        <dbReference type="Proteomes" id="UP000500826"/>
    </source>
</evidence>
<feature type="transmembrane region" description="Helical" evidence="3">
    <location>
        <begin position="41"/>
        <end position="64"/>
    </location>
</feature>
<evidence type="ECO:0000313" key="5">
    <source>
        <dbReference type="EMBL" id="QJW84405.1"/>
    </source>
</evidence>
<keyword evidence="1" id="KW-0145">Chemotaxis</keyword>
<dbReference type="InterPro" id="IPR003660">
    <property type="entry name" value="HAMP_dom"/>
</dbReference>
<dbReference type="Proteomes" id="UP000500826">
    <property type="component" value="Chromosome"/>
</dbReference>
<dbReference type="EMBL" id="CP053418">
    <property type="protein sequence ID" value="QJW84405.1"/>
    <property type="molecule type" value="Genomic_DNA"/>
</dbReference>
<keyword evidence="3" id="KW-0812">Transmembrane</keyword>
<protein>
    <submittedName>
        <fullName evidence="5">Methyl-accepting chemotaxis protein</fullName>
    </submittedName>
</protein>
<dbReference type="InterPro" id="IPR051310">
    <property type="entry name" value="MCP_chemotaxis"/>
</dbReference>
<keyword evidence="6" id="KW-1185">Reference proteome</keyword>
<dbReference type="Gene3D" id="6.10.340.10">
    <property type="match status" value="1"/>
</dbReference>
<gene>
    <name evidence="5" type="ORF">HK414_13365</name>
</gene>
<dbReference type="SUPFAM" id="SSF158472">
    <property type="entry name" value="HAMP domain-like"/>
    <property type="match status" value="1"/>
</dbReference>
<proteinExistence type="inferred from homology"/>
<dbReference type="PROSITE" id="PS50885">
    <property type="entry name" value="HAMP"/>
    <property type="match status" value="1"/>
</dbReference>
<name>A0ABX6P2R8_9BURK</name>
<dbReference type="PANTHER" id="PTHR43531:SF11">
    <property type="entry name" value="METHYL-ACCEPTING CHEMOTAXIS PROTEIN 3"/>
    <property type="match status" value="1"/>
</dbReference>
<evidence type="ECO:0000256" key="2">
    <source>
        <dbReference type="ARBA" id="ARBA00029447"/>
    </source>
</evidence>
<evidence type="ECO:0000256" key="3">
    <source>
        <dbReference type="SAM" id="Phobius"/>
    </source>
</evidence>
<dbReference type="CDD" id="cd06225">
    <property type="entry name" value="HAMP"/>
    <property type="match status" value="1"/>
</dbReference>
<sequence>MQLEPYLATFKQVGKEMAAIGEMIARNAQAAESQARETSELAGLVVGTGTVVACIVLLLVSWAISRDIVARLRQAVEVAQTVSTGDLTSRIEVRGTDEAAQLLEALARMNGSLVQLVGTVRQSSENIASGSVQIANGNQT</sequence>
<dbReference type="SMART" id="SM00304">
    <property type="entry name" value="HAMP"/>
    <property type="match status" value="1"/>
</dbReference>